<reference evidence="1" key="2">
    <citation type="submission" date="2020-11" db="EMBL/GenBank/DDBJ databases">
        <authorList>
            <person name="McCartney M.A."/>
            <person name="Auch B."/>
            <person name="Kono T."/>
            <person name="Mallez S."/>
            <person name="Becker A."/>
            <person name="Gohl D.M."/>
            <person name="Silverstein K.A.T."/>
            <person name="Koren S."/>
            <person name="Bechman K.B."/>
            <person name="Herman A."/>
            <person name="Abrahante J.E."/>
            <person name="Garbe J."/>
        </authorList>
    </citation>
    <scope>NUCLEOTIDE SEQUENCE</scope>
    <source>
        <strain evidence="1">Duluth1</strain>
        <tissue evidence="1">Whole animal</tissue>
    </source>
</reference>
<dbReference type="EMBL" id="JAIWYP010000005">
    <property type="protein sequence ID" value="KAH3816416.1"/>
    <property type="molecule type" value="Genomic_DNA"/>
</dbReference>
<organism evidence="1 2">
    <name type="scientific">Dreissena polymorpha</name>
    <name type="common">Zebra mussel</name>
    <name type="synonym">Mytilus polymorpha</name>
    <dbReference type="NCBI Taxonomy" id="45954"/>
    <lineage>
        <taxon>Eukaryota</taxon>
        <taxon>Metazoa</taxon>
        <taxon>Spiralia</taxon>
        <taxon>Lophotrochozoa</taxon>
        <taxon>Mollusca</taxon>
        <taxon>Bivalvia</taxon>
        <taxon>Autobranchia</taxon>
        <taxon>Heteroconchia</taxon>
        <taxon>Euheterodonta</taxon>
        <taxon>Imparidentia</taxon>
        <taxon>Neoheterodontei</taxon>
        <taxon>Myida</taxon>
        <taxon>Dreissenoidea</taxon>
        <taxon>Dreissenidae</taxon>
        <taxon>Dreissena</taxon>
    </lineage>
</organism>
<accession>A0A9D4GJ46</accession>
<dbReference type="Proteomes" id="UP000828390">
    <property type="component" value="Unassembled WGS sequence"/>
</dbReference>
<reference evidence="1" key="1">
    <citation type="journal article" date="2019" name="bioRxiv">
        <title>The Genome of the Zebra Mussel, Dreissena polymorpha: A Resource for Invasive Species Research.</title>
        <authorList>
            <person name="McCartney M.A."/>
            <person name="Auch B."/>
            <person name="Kono T."/>
            <person name="Mallez S."/>
            <person name="Zhang Y."/>
            <person name="Obille A."/>
            <person name="Becker A."/>
            <person name="Abrahante J.E."/>
            <person name="Garbe J."/>
            <person name="Badalamenti J.P."/>
            <person name="Herman A."/>
            <person name="Mangelson H."/>
            <person name="Liachko I."/>
            <person name="Sullivan S."/>
            <person name="Sone E.D."/>
            <person name="Koren S."/>
            <person name="Silverstein K.A.T."/>
            <person name="Beckman K.B."/>
            <person name="Gohl D.M."/>
        </authorList>
    </citation>
    <scope>NUCLEOTIDE SEQUENCE</scope>
    <source>
        <strain evidence="1">Duluth1</strain>
        <tissue evidence="1">Whole animal</tissue>
    </source>
</reference>
<evidence type="ECO:0000313" key="1">
    <source>
        <dbReference type="EMBL" id="KAH3816416.1"/>
    </source>
</evidence>
<name>A0A9D4GJ46_DREPO</name>
<evidence type="ECO:0000313" key="2">
    <source>
        <dbReference type="Proteomes" id="UP000828390"/>
    </source>
</evidence>
<proteinExistence type="predicted"/>
<sequence length="59" mass="6477">MILLPHNSNLDIDTASCPATTSGSLSIPSTDTELSIKQETVCSQLNHTTWQSKQHRIII</sequence>
<comment type="caution">
    <text evidence="1">The sequence shown here is derived from an EMBL/GenBank/DDBJ whole genome shotgun (WGS) entry which is preliminary data.</text>
</comment>
<protein>
    <submittedName>
        <fullName evidence="1">Uncharacterized protein</fullName>
    </submittedName>
</protein>
<keyword evidence="2" id="KW-1185">Reference proteome</keyword>
<dbReference type="AlphaFoldDB" id="A0A9D4GJ46"/>
<gene>
    <name evidence="1" type="ORF">DPMN_117932</name>
</gene>